<dbReference type="GO" id="GO:0005524">
    <property type="term" value="F:ATP binding"/>
    <property type="evidence" value="ECO:0007669"/>
    <property type="project" value="UniProtKB-UniRule"/>
</dbReference>
<comment type="catalytic activity">
    <reaction evidence="12 15">
        <text>a 2'-deoxyribonucleoside 5'-diphosphate + ATP = a 2'-deoxyribonucleoside 5'-triphosphate + ADP</text>
        <dbReference type="Rhea" id="RHEA:44640"/>
        <dbReference type="ChEBI" id="CHEBI:30616"/>
        <dbReference type="ChEBI" id="CHEBI:61560"/>
        <dbReference type="ChEBI" id="CHEBI:73316"/>
        <dbReference type="ChEBI" id="CHEBI:456216"/>
        <dbReference type="EC" id="2.7.4.6"/>
    </reaction>
</comment>
<evidence type="ECO:0000256" key="4">
    <source>
        <dbReference type="ARBA" id="ARBA00017632"/>
    </source>
</evidence>
<keyword evidence="7 12" id="KW-0547">Nucleotide-binding</keyword>
<feature type="binding site" evidence="12 13">
    <location>
        <position position="86"/>
    </location>
    <ligand>
        <name>ATP</name>
        <dbReference type="ChEBI" id="CHEBI:30616"/>
    </ligand>
</feature>
<feature type="domain" description="Nucleoside diphosphate kinase-like" evidence="16">
    <location>
        <begin position="2"/>
        <end position="139"/>
    </location>
</feature>
<dbReference type="SUPFAM" id="SSF54919">
    <property type="entry name" value="Nucleoside diphosphate kinase, NDK"/>
    <property type="match status" value="1"/>
</dbReference>
<evidence type="ECO:0000259" key="16">
    <source>
        <dbReference type="SMART" id="SM00562"/>
    </source>
</evidence>
<evidence type="ECO:0000256" key="1">
    <source>
        <dbReference type="ARBA" id="ARBA00001946"/>
    </source>
</evidence>
<comment type="subunit">
    <text evidence="12">Homotetramer.</text>
</comment>
<evidence type="ECO:0000313" key="17">
    <source>
        <dbReference type="EMBL" id="ORI98268.1"/>
    </source>
</evidence>
<comment type="function">
    <text evidence="12">Major role in the synthesis of nucleoside triphosphates other than ATP. The ATP gamma phosphate is transferred to the NDP beta phosphate via a ping-pong mechanism, using a phosphorylated active-site intermediate.</text>
</comment>
<evidence type="ECO:0000256" key="2">
    <source>
        <dbReference type="ARBA" id="ARBA00008142"/>
    </source>
</evidence>
<comment type="caution">
    <text evidence="17">The sequence shown here is derived from an EMBL/GenBank/DDBJ whole genome shotgun (WGS) entry which is preliminary data.</text>
</comment>
<keyword evidence="9 12" id="KW-0067">ATP-binding</keyword>
<feature type="binding site" evidence="12 13">
    <location>
        <position position="92"/>
    </location>
    <ligand>
        <name>ATP</name>
        <dbReference type="ChEBI" id="CHEBI:30616"/>
    </ligand>
</feature>
<comment type="subcellular location">
    <subcellularLocation>
        <location evidence="12">Cytoplasm</location>
    </subcellularLocation>
</comment>
<dbReference type="HAMAP" id="MF_00451">
    <property type="entry name" value="NDP_kinase"/>
    <property type="match status" value="1"/>
</dbReference>
<keyword evidence="8 12" id="KW-0418">Kinase</keyword>
<evidence type="ECO:0000256" key="5">
    <source>
        <dbReference type="ARBA" id="ARBA00022679"/>
    </source>
</evidence>
<dbReference type="Pfam" id="PF00334">
    <property type="entry name" value="NDK"/>
    <property type="match status" value="1"/>
</dbReference>
<dbReference type="PROSITE" id="PS51374">
    <property type="entry name" value="NDPK_LIKE"/>
    <property type="match status" value="1"/>
</dbReference>
<dbReference type="GO" id="GO:0046872">
    <property type="term" value="F:metal ion binding"/>
    <property type="evidence" value="ECO:0007669"/>
    <property type="project" value="UniProtKB-KW"/>
</dbReference>
<evidence type="ECO:0000313" key="18">
    <source>
        <dbReference type="Proteomes" id="UP000192288"/>
    </source>
</evidence>
<dbReference type="eggNOG" id="COG0105">
    <property type="taxonomic scope" value="Bacteria"/>
</dbReference>
<dbReference type="NCBIfam" id="NF001908">
    <property type="entry name" value="PRK00668.1"/>
    <property type="match status" value="1"/>
</dbReference>
<dbReference type="GO" id="GO:0006228">
    <property type="term" value="P:UTP biosynthetic process"/>
    <property type="evidence" value="ECO:0007669"/>
    <property type="project" value="UniProtKB-UniRule"/>
</dbReference>
<comment type="catalytic activity">
    <reaction evidence="12">
        <text>a ribonucleoside 5'-diphosphate + ATP = a ribonucleoside 5'-triphosphate + ADP</text>
        <dbReference type="Rhea" id="RHEA:18113"/>
        <dbReference type="ChEBI" id="CHEBI:30616"/>
        <dbReference type="ChEBI" id="CHEBI:57930"/>
        <dbReference type="ChEBI" id="CHEBI:61557"/>
        <dbReference type="ChEBI" id="CHEBI:456216"/>
        <dbReference type="EC" id="2.7.4.6"/>
    </reaction>
</comment>
<evidence type="ECO:0000256" key="7">
    <source>
        <dbReference type="ARBA" id="ARBA00022741"/>
    </source>
</evidence>
<dbReference type="Proteomes" id="UP000192288">
    <property type="component" value="Unassembled WGS sequence"/>
</dbReference>
<dbReference type="PRINTS" id="PR01243">
    <property type="entry name" value="NUCDPKINASE"/>
</dbReference>
<dbReference type="GO" id="GO:0006241">
    <property type="term" value="P:CTP biosynthetic process"/>
    <property type="evidence" value="ECO:0007669"/>
    <property type="project" value="UniProtKB-UniRule"/>
</dbReference>
<dbReference type="RefSeq" id="WP_004910521.1">
    <property type="nucleotide sequence ID" value="NZ_MPLS01000006.1"/>
</dbReference>
<evidence type="ECO:0000256" key="3">
    <source>
        <dbReference type="ARBA" id="ARBA00012966"/>
    </source>
</evidence>
<dbReference type="InterPro" id="IPR036850">
    <property type="entry name" value="NDK-like_dom_sf"/>
</dbReference>
<feature type="binding site" evidence="12 13">
    <location>
        <position position="10"/>
    </location>
    <ligand>
        <name>ATP</name>
        <dbReference type="ChEBI" id="CHEBI:30616"/>
    </ligand>
</feature>
<dbReference type="InterPro" id="IPR034907">
    <property type="entry name" value="NDK-like_dom"/>
</dbReference>
<protein>
    <recommendedName>
        <fullName evidence="4 12">Nucleoside diphosphate kinase</fullName>
        <shortName evidence="12">NDK</shortName>
        <shortName evidence="12">NDP kinase</shortName>
        <ecNumber evidence="3 12">2.7.4.6</ecNumber>
    </recommendedName>
    <alternativeName>
        <fullName evidence="12">Nucleoside-2-P kinase</fullName>
    </alternativeName>
</protein>
<evidence type="ECO:0000256" key="13">
    <source>
        <dbReference type="PROSITE-ProRule" id="PRU00706"/>
    </source>
</evidence>
<keyword evidence="5 12" id="KW-0808">Transferase</keyword>
<evidence type="ECO:0000256" key="6">
    <source>
        <dbReference type="ARBA" id="ARBA00022723"/>
    </source>
</evidence>
<dbReference type="EMBL" id="MPLS01000006">
    <property type="protein sequence ID" value="ORI98268.1"/>
    <property type="molecule type" value="Genomic_DNA"/>
</dbReference>
<evidence type="ECO:0000256" key="9">
    <source>
        <dbReference type="ARBA" id="ARBA00022840"/>
    </source>
</evidence>
<gene>
    <name evidence="12" type="primary">ndk</name>
    <name evidence="17" type="ORF">BMR96_02695</name>
</gene>
<feature type="binding site" evidence="12 13">
    <location>
        <position position="103"/>
    </location>
    <ligand>
        <name>ATP</name>
        <dbReference type="ChEBI" id="CHEBI:30616"/>
    </ligand>
</feature>
<dbReference type="GO" id="GO:0006183">
    <property type="term" value="P:GTP biosynthetic process"/>
    <property type="evidence" value="ECO:0007669"/>
    <property type="project" value="UniProtKB-UniRule"/>
</dbReference>
<dbReference type="SMART" id="SM00562">
    <property type="entry name" value="NDK"/>
    <property type="match status" value="1"/>
</dbReference>
<dbReference type="EC" id="2.7.4.6" evidence="3 12"/>
<evidence type="ECO:0000256" key="8">
    <source>
        <dbReference type="ARBA" id="ARBA00022777"/>
    </source>
</evidence>
<dbReference type="CDD" id="cd04413">
    <property type="entry name" value="NDPk_I"/>
    <property type="match status" value="1"/>
</dbReference>
<keyword evidence="12" id="KW-0597">Phosphoprotein</keyword>
<dbReference type="GO" id="GO:0004550">
    <property type="term" value="F:nucleoside diphosphate kinase activity"/>
    <property type="evidence" value="ECO:0007669"/>
    <property type="project" value="UniProtKB-UniRule"/>
</dbReference>
<dbReference type="GO" id="GO:0005737">
    <property type="term" value="C:cytoplasm"/>
    <property type="evidence" value="ECO:0007669"/>
    <property type="project" value="UniProtKB-SubCell"/>
</dbReference>
<name>A0A1X0VEY1_LEUPS</name>
<dbReference type="InterPro" id="IPR001564">
    <property type="entry name" value="Nucleoside_diP_kinase"/>
</dbReference>
<dbReference type="Gene3D" id="3.30.70.141">
    <property type="entry name" value="Nucleoside diphosphate kinase-like domain"/>
    <property type="match status" value="1"/>
</dbReference>
<organism evidence="17 18">
    <name type="scientific">Leuconostoc pseudomesenteroides</name>
    <dbReference type="NCBI Taxonomy" id="33968"/>
    <lineage>
        <taxon>Bacteria</taxon>
        <taxon>Bacillati</taxon>
        <taxon>Bacillota</taxon>
        <taxon>Bacilli</taxon>
        <taxon>Lactobacillales</taxon>
        <taxon>Lactobacillaceae</taxon>
        <taxon>Leuconostoc</taxon>
    </lineage>
</organism>
<accession>A0A1X0VEY1</accession>
<proteinExistence type="inferred from homology"/>
<evidence type="ECO:0000256" key="10">
    <source>
        <dbReference type="ARBA" id="ARBA00022842"/>
    </source>
</evidence>
<evidence type="ECO:0000256" key="11">
    <source>
        <dbReference type="ARBA" id="ARBA00023080"/>
    </source>
</evidence>
<feature type="binding site" evidence="12 13">
    <location>
        <position position="58"/>
    </location>
    <ligand>
        <name>ATP</name>
        <dbReference type="ChEBI" id="CHEBI:30616"/>
    </ligand>
</feature>
<dbReference type="AlphaFoldDB" id="A0A1X0VEY1"/>
<feature type="active site" description="Pros-phosphohistidine intermediate" evidence="12 13">
    <location>
        <position position="120"/>
    </location>
</feature>
<dbReference type="FunFam" id="3.30.70.141:FF:000003">
    <property type="entry name" value="Nucleoside diphosphate kinase"/>
    <property type="match status" value="1"/>
</dbReference>
<keyword evidence="12" id="KW-0963">Cytoplasm</keyword>
<evidence type="ECO:0000256" key="12">
    <source>
        <dbReference type="HAMAP-Rule" id="MF_00451"/>
    </source>
</evidence>
<dbReference type="STRING" id="33968.BMS77_04140"/>
<reference evidence="17 18" key="1">
    <citation type="journal article" date="2017" name="Front. Microbiol.">
        <title>Genomic Characterization of Dairy Associated Leuconostoc Species and Diversity of Leuconostocs in Undefined Mixed Mesophilic Starter Cultures.</title>
        <authorList>
            <person name="Frantzen C.A."/>
            <person name="Kot W."/>
            <person name="Pedersen T.B."/>
            <person name="Ardo Y.M."/>
            <person name="Broadbent J.R."/>
            <person name="Neve H."/>
            <person name="Hansen L.H."/>
            <person name="Dal Bello F."/>
            <person name="Ostlie H.M."/>
            <person name="Kleppen H.P."/>
            <person name="Vogensen F.K."/>
            <person name="Holo H."/>
        </authorList>
    </citation>
    <scope>NUCLEOTIDE SEQUENCE [LARGE SCALE GENOMIC DNA]</scope>
    <source>
        <strain evidence="17 18">LMGCF08</strain>
    </source>
</reference>
<evidence type="ECO:0000256" key="15">
    <source>
        <dbReference type="RuleBase" id="RU004013"/>
    </source>
</evidence>
<evidence type="ECO:0000256" key="14">
    <source>
        <dbReference type="RuleBase" id="RU004011"/>
    </source>
</evidence>
<dbReference type="PANTHER" id="PTHR11349">
    <property type="entry name" value="NUCLEOSIDE DIPHOSPHATE KINASE"/>
    <property type="match status" value="1"/>
</dbReference>
<dbReference type="PROSITE" id="PS00469">
    <property type="entry name" value="NDPK"/>
    <property type="match status" value="1"/>
</dbReference>
<keyword evidence="6 12" id="KW-0479">Metal-binding</keyword>
<keyword evidence="10 12" id="KW-0460">Magnesium</keyword>
<dbReference type="InterPro" id="IPR023005">
    <property type="entry name" value="Nucleoside_diP_kinase_AS"/>
</dbReference>
<comment type="similarity">
    <text evidence="2 12 13 14">Belongs to the NDK family.</text>
</comment>
<sequence length="139" mass="15598">MTERTFMMIKPDGVKRAKIGEIIRRIENKGYHITKMKMVLPDETLLAQHYAEHVGKSFYPSLLRYMTSGPVIAMVGEGTNIVAGWRTLMGTTNPTKAAPGTIRGDLGREWDVEAMMNIVHGSDSVEAAEREIALWFDED</sequence>
<feature type="binding site" evidence="12 13">
    <location>
        <position position="117"/>
    </location>
    <ligand>
        <name>ATP</name>
        <dbReference type="ChEBI" id="CHEBI:30616"/>
    </ligand>
</feature>
<comment type="cofactor">
    <cofactor evidence="1 12">
        <name>Mg(2+)</name>
        <dbReference type="ChEBI" id="CHEBI:18420"/>
    </cofactor>
</comment>
<keyword evidence="11 12" id="KW-0546">Nucleotide metabolism</keyword>